<feature type="domain" description="dUTPase-like" evidence="6">
    <location>
        <begin position="137"/>
        <end position="177"/>
    </location>
</feature>
<evidence type="ECO:0000259" key="6">
    <source>
        <dbReference type="Pfam" id="PF00692"/>
    </source>
</evidence>
<evidence type="ECO:0000256" key="4">
    <source>
        <dbReference type="ARBA" id="ARBA00023080"/>
    </source>
</evidence>
<dbReference type="InterPro" id="IPR008181">
    <property type="entry name" value="dUTPase"/>
</dbReference>
<evidence type="ECO:0000256" key="5">
    <source>
        <dbReference type="ARBA" id="ARBA00047686"/>
    </source>
</evidence>
<dbReference type="NCBIfam" id="NF001862">
    <property type="entry name" value="PRK00601.1"/>
    <property type="match status" value="1"/>
</dbReference>
<evidence type="ECO:0000256" key="2">
    <source>
        <dbReference type="ARBA" id="ARBA00012379"/>
    </source>
</evidence>
<dbReference type="GO" id="GO:0000287">
    <property type="term" value="F:magnesium ion binding"/>
    <property type="evidence" value="ECO:0007669"/>
    <property type="project" value="InterPro"/>
</dbReference>
<reference evidence="7" key="1">
    <citation type="submission" date="2021-01" db="EMBL/GenBank/DDBJ databases">
        <title>Genomic Encyclopedia of Type Strains, Phase IV (KMG-IV): sequencing the most valuable type-strain genomes for metagenomic binning, comparative biology and taxonomic classification.</title>
        <authorList>
            <person name="Goeker M."/>
        </authorList>
    </citation>
    <scope>NUCLEOTIDE SEQUENCE</scope>
    <source>
        <strain evidence="7">DSM 25523</strain>
    </source>
</reference>
<dbReference type="RefSeq" id="WP_239565592.1">
    <property type="nucleotide sequence ID" value="NZ_JAFBEB010000022.1"/>
</dbReference>
<evidence type="ECO:0000313" key="7">
    <source>
        <dbReference type="EMBL" id="MBM7592213.1"/>
    </source>
</evidence>
<proteinExistence type="inferred from homology"/>
<dbReference type="Proteomes" id="UP000717624">
    <property type="component" value="Unassembled WGS sequence"/>
</dbReference>
<dbReference type="InterPro" id="IPR033704">
    <property type="entry name" value="dUTPase_trimeric"/>
</dbReference>
<evidence type="ECO:0000256" key="1">
    <source>
        <dbReference type="ARBA" id="ARBA00006581"/>
    </source>
</evidence>
<dbReference type="EMBL" id="JAFBEB010000022">
    <property type="protein sequence ID" value="MBM7592213.1"/>
    <property type="molecule type" value="Genomic_DNA"/>
</dbReference>
<comment type="caution">
    <text evidence="7">The sequence shown here is derived from an EMBL/GenBank/DDBJ whole genome shotgun (WGS) entry which is preliminary data.</text>
</comment>
<gene>
    <name evidence="7" type="ORF">JOD01_003875</name>
</gene>
<name>A0A938Y2Z7_9BACL</name>
<comment type="catalytic activity">
    <reaction evidence="5">
        <text>dUTP + H2O = dUMP + diphosphate + H(+)</text>
        <dbReference type="Rhea" id="RHEA:10248"/>
        <dbReference type="ChEBI" id="CHEBI:15377"/>
        <dbReference type="ChEBI" id="CHEBI:15378"/>
        <dbReference type="ChEBI" id="CHEBI:33019"/>
        <dbReference type="ChEBI" id="CHEBI:61555"/>
        <dbReference type="ChEBI" id="CHEBI:246422"/>
        <dbReference type="EC" id="3.6.1.23"/>
    </reaction>
</comment>
<dbReference type="Pfam" id="PF00692">
    <property type="entry name" value="dUTPase"/>
    <property type="match status" value="2"/>
</dbReference>
<dbReference type="AlphaFoldDB" id="A0A938Y2Z7"/>
<dbReference type="PANTHER" id="PTHR11241">
    <property type="entry name" value="DEOXYURIDINE 5'-TRIPHOSPHATE NUCLEOTIDOHYDROLASE"/>
    <property type="match status" value="1"/>
</dbReference>
<feature type="domain" description="dUTPase-like" evidence="6">
    <location>
        <begin position="23"/>
        <end position="106"/>
    </location>
</feature>
<dbReference type="EC" id="3.6.1.23" evidence="2"/>
<accession>A0A938Y2Z7</accession>
<dbReference type="GO" id="GO:0046081">
    <property type="term" value="P:dUTP catabolic process"/>
    <property type="evidence" value="ECO:0007669"/>
    <property type="project" value="InterPro"/>
</dbReference>
<dbReference type="InterPro" id="IPR036157">
    <property type="entry name" value="dUTPase-like_sf"/>
</dbReference>
<evidence type="ECO:0000313" key="8">
    <source>
        <dbReference type="Proteomes" id="UP000717624"/>
    </source>
</evidence>
<protein>
    <recommendedName>
        <fullName evidence="2">dUTP diphosphatase</fullName>
        <ecNumber evidence="2">3.6.1.23</ecNumber>
    </recommendedName>
</protein>
<dbReference type="PANTHER" id="PTHR11241:SF0">
    <property type="entry name" value="DEOXYURIDINE 5'-TRIPHOSPHATE NUCLEOTIDOHYDROLASE"/>
    <property type="match status" value="1"/>
</dbReference>
<dbReference type="Gene3D" id="2.70.40.10">
    <property type="match status" value="1"/>
</dbReference>
<dbReference type="GO" id="GO:0004170">
    <property type="term" value="F:dUTP diphosphatase activity"/>
    <property type="evidence" value="ECO:0007669"/>
    <property type="project" value="UniProtKB-EC"/>
</dbReference>
<evidence type="ECO:0000256" key="3">
    <source>
        <dbReference type="ARBA" id="ARBA00022801"/>
    </source>
</evidence>
<dbReference type="InterPro" id="IPR029054">
    <property type="entry name" value="dUTPase-like"/>
</dbReference>
<dbReference type="SUPFAM" id="SSF51283">
    <property type="entry name" value="dUTPase-like"/>
    <property type="match status" value="1"/>
</dbReference>
<keyword evidence="8" id="KW-1185">Reference proteome</keyword>
<sequence length="180" mass="19360">MIDAEAEKMKQIPVKVKKLHPDAVIPQYAKPGDAGFDLVAIEDVIIAPGETVKVPTGLAFAIPEGYELQVRPRSGISAKTKLRVSNAPGTIDSSYRGEVCVLIDNVAPIPYRHLTCVRRIDGAVHSVDIKRPEGSYIIRKGDRIAQGVICEVPVAQFEEVDGLDETERGIGGFGSSGVRA</sequence>
<keyword evidence="4" id="KW-0546">Nucleotide metabolism</keyword>
<dbReference type="GO" id="GO:0006226">
    <property type="term" value="P:dUMP biosynthetic process"/>
    <property type="evidence" value="ECO:0007669"/>
    <property type="project" value="InterPro"/>
</dbReference>
<keyword evidence="3 7" id="KW-0378">Hydrolase</keyword>
<dbReference type="CDD" id="cd07557">
    <property type="entry name" value="trimeric_dUTPase"/>
    <property type="match status" value="1"/>
</dbReference>
<comment type="similarity">
    <text evidence="1">Belongs to the dUTPase family.</text>
</comment>
<organism evidence="7 8">
    <name type="scientific">Brevibacillus fulvus</name>
    <dbReference type="NCBI Taxonomy" id="1125967"/>
    <lineage>
        <taxon>Bacteria</taxon>
        <taxon>Bacillati</taxon>
        <taxon>Bacillota</taxon>
        <taxon>Bacilli</taxon>
        <taxon>Bacillales</taxon>
        <taxon>Paenibacillaceae</taxon>
        <taxon>Brevibacillus</taxon>
    </lineage>
</organism>